<accession>A0A835MPJ1</accession>
<dbReference type="Proteomes" id="UP000657918">
    <property type="component" value="Chromosome 11"/>
</dbReference>
<proteinExistence type="predicted"/>
<sequence length="124" mass="14501">MDYLHTSRHLKSRYLKKRRISTPRLSKADFLLVLRPYMWDILGCLAIHCREDFNPKIHGRELLIDILIRCAWSMLSGIEKPTGKEHLKQSLLRVLNFTSTRDILGYQIASNWHQLGGVLFHASM</sequence>
<keyword evidence="2" id="KW-1185">Reference proteome</keyword>
<reference evidence="1 2" key="1">
    <citation type="submission" date="2020-10" db="EMBL/GenBank/DDBJ databases">
        <title>Plant Genome Project.</title>
        <authorList>
            <person name="Zhang R.-G."/>
        </authorList>
    </citation>
    <scope>NUCLEOTIDE SEQUENCE [LARGE SCALE GENOMIC DNA]</scope>
    <source>
        <strain evidence="1">FAFU-HL-1</strain>
        <tissue evidence="1">Leaf</tissue>
    </source>
</reference>
<dbReference type="EMBL" id="JADGMS010000011">
    <property type="protein sequence ID" value="KAF9673025.1"/>
    <property type="molecule type" value="Genomic_DNA"/>
</dbReference>
<evidence type="ECO:0000313" key="1">
    <source>
        <dbReference type="EMBL" id="KAF9673025.1"/>
    </source>
</evidence>
<protein>
    <submittedName>
        <fullName evidence="1">Uncharacterized protein</fullName>
    </submittedName>
</protein>
<dbReference type="PANTHER" id="PTHR35918:SF1">
    <property type="entry name" value="BTB DOMAIN-CONTAINING PROTEIN"/>
    <property type="match status" value="1"/>
</dbReference>
<organism evidence="1 2">
    <name type="scientific">Salix dunnii</name>
    <dbReference type="NCBI Taxonomy" id="1413687"/>
    <lineage>
        <taxon>Eukaryota</taxon>
        <taxon>Viridiplantae</taxon>
        <taxon>Streptophyta</taxon>
        <taxon>Embryophyta</taxon>
        <taxon>Tracheophyta</taxon>
        <taxon>Spermatophyta</taxon>
        <taxon>Magnoliopsida</taxon>
        <taxon>eudicotyledons</taxon>
        <taxon>Gunneridae</taxon>
        <taxon>Pentapetalae</taxon>
        <taxon>rosids</taxon>
        <taxon>fabids</taxon>
        <taxon>Malpighiales</taxon>
        <taxon>Salicaceae</taxon>
        <taxon>Saliceae</taxon>
        <taxon>Salix</taxon>
    </lineage>
</organism>
<name>A0A835MPJ1_9ROSI</name>
<comment type="caution">
    <text evidence="1">The sequence shown here is derived from an EMBL/GenBank/DDBJ whole genome shotgun (WGS) entry which is preliminary data.</text>
</comment>
<dbReference type="InterPro" id="IPR044953">
    <property type="entry name" value="At1g04390-like"/>
</dbReference>
<dbReference type="PANTHER" id="PTHR35918">
    <property type="entry name" value="OS06G0674800 PROTEIN"/>
    <property type="match status" value="1"/>
</dbReference>
<gene>
    <name evidence="1" type="ORF">SADUNF_Sadunf11G0105400</name>
</gene>
<dbReference type="AlphaFoldDB" id="A0A835MPJ1"/>
<evidence type="ECO:0000313" key="2">
    <source>
        <dbReference type="Proteomes" id="UP000657918"/>
    </source>
</evidence>